<organism evidence="1 2">
    <name type="scientific">Melastoma candidum</name>
    <dbReference type="NCBI Taxonomy" id="119954"/>
    <lineage>
        <taxon>Eukaryota</taxon>
        <taxon>Viridiplantae</taxon>
        <taxon>Streptophyta</taxon>
        <taxon>Embryophyta</taxon>
        <taxon>Tracheophyta</taxon>
        <taxon>Spermatophyta</taxon>
        <taxon>Magnoliopsida</taxon>
        <taxon>eudicotyledons</taxon>
        <taxon>Gunneridae</taxon>
        <taxon>Pentapetalae</taxon>
        <taxon>rosids</taxon>
        <taxon>malvids</taxon>
        <taxon>Myrtales</taxon>
        <taxon>Melastomataceae</taxon>
        <taxon>Melastomatoideae</taxon>
        <taxon>Melastomateae</taxon>
        <taxon>Melastoma</taxon>
    </lineage>
</organism>
<sequence length="181" mass="20242">MQWLGSLDKVIFTVAVRVNELSCIVSDACITEQTFKPHSMPGIGNNDKLSLEMATLQTSYSLTVALSNSILMTYNYTTFSVLPVYAKLIKGGLKIWIYSGDAEGRVPIIGSRYYAEALGLPVKSRWSSWYYDHQARRIVEYEGLKLVTVRGAGHHMPLNKPTEALAMVHSYLTGQPLPKQR</sequence>
<protein>
    <submittedName>
        <fullName evidence="1">Uncharacterized protein</fullName>
    </submittedName>
</protein>
<accession>A0ACB9NWC2</accession>
<comment type="caution">
    <text evidence="1">The sequence shown here is derived from an EMBL/GenBank/DDBJ whole genome shotgun (WGS) entry which is preliminary data.</text>
</comment>
<keyword evidence="2" id="KW-1185">Reference proteome</keyword>
<dbReference type="EMBL" id="CM042886">
    <property type="protein sequence ID" value="KAI4338570.1"/>
    <property type="molecule type" value="Genomic_DNA"/>
</dbReference>
<dbReference type="Proteomes" id="UP001057402">
    <property type="component" value="Chromosome 7"/>
</dbReference>
<reference evidence="2" key="1">
    <citation type="journal article" date="2023" name="Front. Plant Sci.">
        <title>Chromosomal-level genome assembly of Melastoma candidum provides insights into trichome evolution.</title>
        <authorList>
            <person name="Zhong Y."/>
            <person name="Wu W."/>
            <person name="Sun C."/>
            <person name="Zou P."/>
            <person name="Liu Y."/>
            <person name="Dai S."/>
            <person name="Zhou R."/>
        </authorList>
    </citation>
    <scope>NUCLEOTIDE SEQUENCE [LARGE SCALE GENOMIC DNA]</scope>
</reference>
<evidence type="ECO:0000313" key="2">
    <source>
        <dbReference type="Proteomes" id="UP001057402"/>
    </source>
</evidence>
<gene>
    <name evidence="1" type="ORF">MLD38_023613</name>
</gene>
<evidence type="ECO:0000313" key="1">
    <source>
        <dbReference type="EMBL" id="KAI4338570.1"/>
    </source>
</evidence>
<name>A0ACB9NWC2_9MYRT</name>
<proteinExistence type="predicted"/>